<organism evidence="1 2">
    <name type="scientific">Trichinella pseudospiralis</name>
    <name type="common">Parasitic roundworm</name>
    <dbReference type="NCBI Taxonomy" id="6337"/>
    <lineage>
        <taxon>Eukaryota</taxon>
        <taxon>Metazoa</taxon>
        <taxon>Ecdysozoa</taxon>
        <taxon>Nematoda</taxon>
        <taxon>Enoplea</taxon>
        <taxon>Dorylaimia</taxon>
        <taxon>Trichinellida</taxon>
        <taxon>Trichinellidae</taxon>
        <taxon>Trichinella</taxon>
    </lineage>
</organism>
<name>A0A0V1JK04_TRIPS</name>
<dbReference type="EMBL" id="JYDV01000092">
    <property type="protein sequence ID" value="KRZ35308.1"/>
    <property type="molecule type" value="Genomic_DNA"/>
</dbReference>
<proteinExistence type="predicted"/>
<accession>A0A0V1JK04</accession>
<gene>
    <name evidence="1" type="ORF">T4C_10901</name>
</gene>
<dbReference type="AlphaFoldDB" id="A0A0V1JK04"/>
<evidence type="ECO:0000313" key="1">
    <source>
        <dbReference type="EMBL" id="KRZ35308.1"/>
    </source>
</evidence>
<comment type="caution">
    <text evidence="1">The sequence shown here is derived from an EMBL/GenBank/DDBJ whole genome shotgun (WGS) entry which is preliminary data.</text>
</comment>
<dbReference type="Proteomes" id="UP000054826">
    <property type="component" value="Unassembled WGS sequence"/>
</dbReference>
<evidence type="ECO:0000313" key="2">
    <source>
        <dbReference type="Proteomes" id="UP000054826"/>
    </source>
</evidence>
<protein>
    <submittedName>
        <fullName evidence="1">Uncharacterized protein</fullName>
    </submittedName>
</protein>
<sequence length="143" mass="16024">MTSNRISRQVCHLEPFGKYIPPRLKENCAELYKQANKHFIPKETAAISDRVLASEHRRTSTSSVLCAASAELSSSVIDALLNFYASGNDRSDAFGFVPRRSSKRVVVFCHHPVVAIRNGGVGYVEIDFIRQRKKEIIVICENS</sequence>
<reference evidence="1 2" key="1">
    <citation type="submission" date="2015-01" db="EMBL/GenBank/DDBJ databases">
        <title>Evolution of Trichinella species and genotypes.</title>
        <authorList>
            <person name="Korhonen P.K."/>
            <person name="Edoardo P."/>
            <person name="Giuseppe L.R."/>
            <person name="Gasser R.B."/>
        </authorList>
    </citation>
    <scope>NUCLEOTIDE SEQUENCE [LARGE SCALE GENOMIC DNA]</scope>
    <source>
        <strain evidence="1">ISS176</strain>
    </source>
</reference>